<evidence type="ECO:0000313" key="3">
    <source>
        <dbReference type="Proteomes" id="UP000031599"/>
    </source>
</evidence>
<dbReference type="GO" id="GO:0008410">
    <property type="term" value="F:CoA-transferase activity"/>
    <property type="evidence" value="ECO:0007669"/>
    <property type="project" value="TreeGrafter"/>
</dbReference>
<dbReference type="EMBL" id="JMCC02000110">
    <property type="protein sequence ID" value="KIG13006.1"/>
    <property type="molecule type" value="Genomic_DNA"/>
</dbReference>
<keyword evidence="1" id="KW-0808">Transferase</keyword>
<gene>
    <name evidence="2" type="ORF">DB30_00780</name>
</gene>
<dbReference type="PANTHER" id="PTHR48207:SF3">
    <property type="entry name" value="SUCCINATE--HYDROXYMETHYLGLUTARATE COA-TRANSFERASE"/>
    <property type="match status" value="1"/>
</dbReference>
<comment type="caution">
    <text evidence="2">The sequence shown here is derived from an EMBL/GenBank/DDBJ whole genome shotgun (WGS) entry which is preliminary data.</text>
</comment>
<dbReference type="Proteomes" id="UP000031599">
    <property type="component" value="Unassembled WGS sequence"/>
</dbReference>
<dbReference type="InterPro" id="IPR044855">
    <property type="entry name" value="CoA-Trfase_III_dom3_sf"/>
</dbReference>
<evidence type="ECO:0000313" key="2">
    <source>
        <dbReference type="EMBL" id="KIG13006.1"/>
    </source>
</evidence>
<proteinExistence type="predicted"/>
<protein>
    <submittedName>
        <fullName evidence="2">L-carnitine dehydratase/bile acid-inducible protein F</fullName>
    </submittedName>
</protein>
<dbReference type="InterPro" id="IPR050483">
    <property type="entry name" value="CoA-transferase_III_domain"/>
</dbReference>
<sequence length="416" mass="44538">MLELGQLIAGPFAGAMLAGFGAEVIKVEPPGVGDPLRRWRHMHDGTSLWWRSMARNKRSVAIDLRTEQGRWLIRNLVATGQIDVLIENFRPGRMEQWGLGWEDLHALDRRLIMVRISGYGQTGPRAQQPGFANVAEAVGGLRFLSGEPGRAPVRAGVSLGDTISGLHAAFGALTAVRARDGGPSQRGTGVGQLVDVALSESVFNMLESLLPEFSLSGHVRQRSGSKLEGIVPTGTYPCRAGPDDEDRWVAIGANSDSMFQRLMRAIGRPDLADDPGLLHNDGRVAHEAALDQAISEWTAARSPEQALRELEAAEVAAGPIQSIADIAADPQFLARQMFDSVTLPDGVTLDIPAVVPKLSDTPGGTAWIGPEIGAHTEQVLRDLLGFAVDDLYELAEAGVVQGPVRPATTDPDQRGS</sequence>
<reference evidence="2 3" key="1">
    <citation type="submission" date="2014-12" db="EMBL/GenBank/DDBJ databases">
        <title>Genome assembly of Enhygromyxa salina DSM 15201.</title>
        <authorList>
            <person name="Sharma G."/>
            <person name="Subramanian S."/>
        </authorList>
    </citation>
    <scope>NUCLEOTIDE SEQUENCE [LARGE SCALE GENOMIC DNA]</scope>
    <source>
        <strain evidence="2 3">DSM 15201</strain>
    </source>
</reference>
<dbReference type="Gene3D" id="3.30.1540.10">
    <property type="entry name" value="formyl-coa transferase, domain 3"/>
    <property type="match status" value="1"/>
</dbReference>
<dbReference type="InterPro" id="IPR003673">
    <property type="entry name" value="CoA-Trfase_fam_III"/>
</dbReference>
<dbReference type="PANTHER" id="PTHR48207">
    <property type="entry name" value="SUCCINATE--HYDROXYMETHYLGLUTARATE COA-TRANSFERASE"/>
    <property type="match status" value="1"/>
</dbReference>
<evidence type="ECO:0000256" key="1">
    <source>
        <dbReference type="ARBA" id="ARBA00022679"/>
    </source>
</evidence>
<dbReference type="SUPFAM" id="SSF89796">
    <property type="entry name" value="CoA-transferase family III (CaiB/BaiF)"/>
    <property type="match status" value="1"/>
</dbReference>
<dbReference type="InterPro" id="IPR023606">
    <property type="entry name" value="CoA-Trfase_III_dom_1_sf"/>
</dbReference>
<dbReference type="AlphaFoldDB" id="A0A0C2CP58"/>
<dbReference type="Gene3D" id="3.40.50.10540">
    <property type="entry name" value="Crotonobetainyl-coa:carnitine coa-transferase, domain 1"/>
    <property type="match status" value="1"/>
</dbReference>
<name>A0A0C2CP58_9BACT</name>
<organism evidence="2 3">
    <name type="scientific">Enhygromyxa salina</name>
    <dbReference type="NCBI Taxonomy" id="215803"/>
    <lineage>
        <taxon>Bacteria</taxon>
        <taxon>Pseudomonadati</taxon>
        <taxon>Myxococcota</taxon>
        <taxon>Polyangia</taxon>
        <taxon>Nannocystales</taxon>
        <taxon>Nannocystaceae</taxon>
        <taxon>Enhygromyxa</taxon>
    </lineage>
</organism>
<dbReference type="Pfam" id="PF02515">
    <property type="entry name" value="CoA_transf_3"/>
    <property type="match status" value="1"/>
</dbReference>
<accession>A0A0C2CP58</accession>